<feature type="transmembrane region" description="Helical" evidence="1">
    <location>
        <begin position="62"/>
        <end position="83"/>
    </location>
</feature>
<name>A0A6A6YJ69_9PEZI</name>
<evidence type="ECO:0000313" key="4">
    <source>
        <dbReference type="RefSeq" id="XP_033575815.1"/>
    </source>
</evidence>
<keyword evidence="3" id="KW-1185">Reference proteome</keyword>
<dbReference type="RefSeq" id="XP_033575815.1">
    <property type="nucleotide sequence ID" value="XM_033716507.1"/>
</dbReference>
<reference evidence="2 4" key="1">
    <citation type="journal article" date="2020" name="Stud. Mycol.">
        <title>101 Dothideomycetes genomes: a test case for predicting lifestyles and emergence of pathogens.</title>
        <authorList>
            <person name="Haridas S."/>
            <person name="Albert R."/>
            <person name="Binder M."/>
            <person name="Bloem J."/>
            <person name="Labutti K."/>
            <person name="Salamov A."/>
            <person name="Andreopoulos B."/>
            <person name="Baker S."/>
            <person name="Barry K."/>
            <person name="Bills G."/>
            <person name="Bluhm B."/>
            <person name="Cannon C."/>
            <person name="Castanera R."/>
            <person name="Culley D."/>
            <person name="Daum C."/>
            <person name="Ezra D."/>
            <person name="Gonzalez J."/>
            <person name="Henrissat B."/>
            <person name="Kuo A."/>
            <person name="Liang C."/>
            <person name="Lipzen A."/>
            <person name="Lutzoni F."/>
            <person name="Magnuson J."/>
            <person name="Mondo S."/>
            <person name="Nolan M."/>
            <person name="Ohm R."/>
            <person name="Pangilinan J."/>
            <person name="Park H.-J."/>
            <person name="Ramirez L."/>
            <person name="Alfaro M."/>
            <person name="Sun H."/>
            <person name="Tritt A."/>
            <person name="Yoshinaga Y."/>
            <person name="Zwiers L.-H."/>
            <person name="Turgeon B."/>
            <person name="Goodwin S."/>
            <person name="Spatafora J."/>
            <person name="Crous P."/>
            <person name="Grigoriev I."/>
        </authorList>
    </citation>
    <scope>NUCLEOTIDE SEQUENCE</scope>
    <source>
        <strain evidence="2 4">CBS 304.34</strain>
    </source>
</reference>
<dbReference type="GeneID" id="54457400"/>
<dbReference type="Proteomes" id="UP000504636">
    <property type="component" value="Unplaced"/>
</dbReference>
<protein>
    <submittedName>
        <fullName evidence="2 4">Uncharacterized protein</fullName>
    </submittedName>
</protein>
<keyword evidence="1" id="KW-0812">Transmembrane</keyword>
<gene>
    <name evidence="2 4" type="ORF">BDZ99DRAFT_40835</name>
</gene>
<evidence type="ECO:0000313" key="2">
    <source>
        <dbReference type="EMBL" id="KAF2808851.1"/>
    </source>
</evidence>
<reference evidence="4" key="2">
    <citation type="submission" date="2020-04" db="EMBL/GenBank/DDBJ databases">
        <authorList>
            <consortium name="NCBI Genome Project"/>
        </authorList>
    </citation>
    <scope>NUCLEOTIDE SEQUENCE</scope>
    <source>
        <strain evidence="4">CBS 304.34</strain>
    </source>
</reference>
<keyword evidence="1" id="KW-1133">Transmembrane helix</keyword>
<proteinExistence type="predicted"/>
<keyword evidence="1" id="KW-0472">Membrane</keyword>
<dbReference type="AlphaFoldDB" id="A0A6A6YJ69"/>
<evidence type="ECO:0000256" key="1">
    <source>
        <dbReference type="SAM" id="Phobius"/>
    </source>
</evidence>
<sequence>MHLCVLGMFIIWLHPKYFMSSRITCLRPLYVTSVVGYCIFGESRMLCRFPRPVIGLPDHITILWIIYTLIYLFCLWVKIFICLGS</sequence>
<dbReference type="EMBL" id="MU003702">
    <property type="protein sequence ID" value="KAF2808851.1"/>
    <property type="molecule type" value="Genomic_DNA"/>
</dbReference>
<evidence type="ECO:0000313" key="3">
    <source>
        <dbReference type="Proteomes" id="UP000504636"/>
    </source>
</evidence>
<reference evidence="4" key="3">
    <citation type="submission" date="2025-04" db="UniProtKB">
        <authorList>
            <consortium name="RefSeq"/>
        </authorList>
    </citation>
    <scope>IDENTIFICATION</scope>
    <source>
        <strain evidence="4">CBS 304.34</strain>
    </source>
</reference>
<organism evidence="2">
    <name type="scientific">Mytilinidion resinicola</name>
    <dbReference type="NCBI Taxonomy" id="574789"/>
    <lineage>
        <taxon>Eukaryota</taxon>
        <taxon>Fungi</taxon>
        <taxon>Dikarya</taxon>
        <taxon>Ascomycota</taxon>
        <taxon>Pezizomycotina</taxon>
        <taxon>Dothideomycetes</taxon>
        <taxon>Pleosporomycetidae</taxon>
        <taxon>Mytilinidiales</taxon>
        <taxon>Mytilinidiaceae</taxon>
        <taxon>Mytilinidion</taxon>
    </lineage>
</organism>
<accession>A0A6A6YJ69</accession>